<dbReference type="SMART" id="SM00717">
    <property type="entry name" value="SANT"/>
    <property type="match status" value="1"/>
</dbReference>
<name>A0A813PV02_9BILA</name>
<dbReference type="InterPro" id="IPR037830">
    <property type="entry name" value="ZZZ3"/>
</dbReference>
<evidence type="ECO:0000313" key="3">
    <source>
        <dbReference type="EMBL" id="CAF0759339.1"/>
    </source>
</evidence>
<feature type="region of interest" description="Disordered" evidence="1">
    <location>
        <begin position="127"/>
        <end position="150"/>
    </location>
</feature>
<comment type="caution">
    <text evidence="3">The sequence shown here is derived from an EMBL/GenBank/DDBJ whole genome shotgun (WGS) entry which is preliminary data.</text>
</comment>
<evidence type="ECO:0000313" key="4">
    <source>
        <dbReference type="Proteomes" id="UP000663879"/>
    </source>
</evidence>
<organism evidence="3 4">
    <name type="scientific">Brachionus calyciflorus</name>
    <dbReference type="NCBI Taxonomy" id="104777"/>
    <lineage>
        <taxon>Eukaryota</taxon>
        <taxon>Metazoa</taxon>
        <taxon>Spiralia</taxon>
        <taxon>Gnathifera</taxon>
        <taxon>Rotifera</taxon>
        <taxon>Eurotatoria</taxon>
        <taxon>Monogononta</taxon>
        <taxon>Pseudotrocha</taxon>
        <taxon>Ploima</taxon>
        <taxon>Brachionidae</taxon>
        <taxon>Brachionus</taxon>
    </lineage>
</organism>
<proteinExistence type="predicted"/>
<dbReference type="EMBL" id="CAJNOC010000421">
    <property type="protein sequence ID" value="CAF0759339.1"/>
    <property type="molecule type" value="Genomic_DNA"/>
</dbReference>
<dbReference type="Proteomes" id="UP000663879">
    <property type="component" value="Unassembled WGS sequence"/>
</dbReference>
<reference evidence="3" key="1">
    <citation type="submission" date="2021-02" db="EMBL/GenBank/DDBJ databases">
        <authorList>
            <person name="Nowell W R."/>
        </authorList>
    </citation>
    <scope>NUCLEOTIDE SEQUENCE</scope>
    <source>
        <strain evidence="3">Ploen Becks lab</strain>
    </source>
</reference>
<dbReference type="CDD" id="cd00167">
    <property type="entry name" value="SANT"/>
    <property type="match status" value="1"/>
</dbReference>
<dbReference type="PANTHER" id="PTHR22705">
    <property type="entry name" value="ZINC FINGER, ZZ DOMAIN CONTAINING 3"/>
    <property type="match status" value="1"/>
</dbReference>
<dbReference type="AlphaFoldDB" id="A0A813PV02"/>
<dbReference type="OrthoDB" id="20473at2759"/>
<evidence type="ECO:0000259" key="2">
    <source>
        <dbReference type="PROSITE" id="PS51294"/>
    </source>
</evidence>
<dbReference type="InterPro" id="IPR009057">
    <property type="entry name" value="Homeodomain-like_sf"/>
</dbReference>
<feature type="domain" description="HTH myb-type" evidence="2">
    <location>
        <begin position="150"/>
        <end position="203"/>
    </location>
</feature>
<dbReference type="SUPFAM" id="SSF46689">
    <property type="entry name" value="Homeodomain-like"/>
    <property type="match status" value="1"/>
</dbReference>
<dbReference type="Gene3D" id="1.10.10.60">
    <property type="entry name" value="Homeodomain-like"/>
    <property type="match status" value="1"/>
</dbReference>
<dbReference type="InterPro" id="IPR017930">
    <property type="entry name" value="Myb_dom"/>
</dbReference>
<keyword evidence="4" id="KW-1185">Reference proteome</keyword>
<evidence type="ECO:0000256" key="1">
    <source>
        <dbReference type="SAM" id="MobiDB-lite"/>
    </source>
</evidence>
<accession>A0A813PV02</accession>
<dbReference type="PANTHER" id="PTHR22705:SF0">
    <property type="entry name" value="ZZ-TYPE ZINC FINGER-CONTAINING PROTEIN 3"/>
    <property type="match status" value="1"/>
</dbReference>
<feature type="compositionally biased region" description="Low complexity" evidence="1">
    <location>
        <begin position="334"/>
        <end position="347"/>
    </location>
</feature>
<dbReference type="InterPro" id="IPR001005">
    <property type="entry name" value="SANT/Myb"/>
</dbReference>
<sequence>MNLENEPFYFETDTVALRNNPDYSCLLKTLILLEGQRVKACEDLERLLELKEQALNDPINFVNSLNSLQVPNRQKVYLLPEIDWNKYYDCVDLEDLEAIKNQKLNRVQSLRQTQKIIKQIEQGESVEQPSRSCKKSPAPEKEKTRNFNKSWSVEEQRRLEELLIEFPPEDNEAARFRKIANKLGTRTPLQVQSHCQKYFIKLAKAGLPIPGRMPNMKTYVTKKGTRGRGRSSLLRGACSSGLGGGRGNANNALSKRMVGRGVSLNEISSMWTSFNPPITMNEENEFDDIQPSNEYENEEEFNEDLLDEEEEGEEEEEYDDNNSQDEQFLNDENSSSVSHTSSALSKI</sequence>
<dbReference type="Pfam" id="PF00249">
    <property type="entry name" value="Myb_DNA-binding"/>
    <property type="match status" value="1"/>
</dbReference>
<protein>
    <recommendedName>
        <fullName evidence="2">HTH myb-type domain-containing protein</fullName>
    </recommendedName>
</protein>
<feature type="region of interest" description="Disordered" evidence="1">
    <location>
        <begin position="290"/>
        <end position="347"/>
    </location>
</feature>
<gene>
    <name evidence="3" type="ORF">OXX778_LOCUS4345</name>
</gene>
<dbReference type="PROSITE" id="PS51294">
    <property type="entry name" value="HTH_MYB"/>
    <property type="match status" value="1"/>
</dbReference>
<feature type="compositionally biased region" description="Acidic residues" evidence="1">
    <location>
        <begin position="295"/>
        <end position="323"/>
    </location>
</feature>